<dbReference type="InterPro" id="IPR036388">
    <property type="entry name" value="WH-like_DNA-bd_sf"/>
</dbReference>
<evidence type="ECO:0000256" key="2">
    <source>
        <dbReference type="ARBA" id="ARBA00023125"/>
    </source>
</evidence>
<proteinExistence type="predicted"/>
<evidence type="ECO:0000313" key="5">
    <source>
        <dbReference type="EMBL" id="GLQ17981.1"/>
    </source>
</evidence>
<dbReference type="SMART" id="SM00418">
    <property type="entry name" value="HTH_ARSR"/>
    <property type="match status" value="1"/>
</dbReference>
<organism evidence="5 6">
    <name type="scientific">Maritalea porphyrae</name>
    <dbReference type="NCBI Taxonomy" id="880732"/>
    <lineage>
        <taxon>Bacteria</taxon>
        <taxon>Pseudomonadati</taxon>
        <taxon>Pseudomonadota</taxon>
        <taxon>Alphaproteobacteria</taxon>
        <taxon>Hyphomicrobiales</taxon>
        <taxon>Devosiaceae</taxon>
        <taxon>Maritalea</taxon>
    </lineage>
</organism>
<keyword evidence="1" id="KW-0805">Transcription regulation</keyword>
<dbReference type="PANTHER" id="PTHR43132:SF2">
    <property type="entry name" value="ARSENICAL RESISTANCE OPERON REPRESSOR ARSR-RELATED"/>
    <property type="match status" value="1"/>
</dbReference>
<dbReference type="RefSeq" id="WP_284364518.1">
    <property type="nucleotide sequence ID" value="NZ_BSNI01000002.1"/>
</dbReference>
<keyword evidence="3" id="KW-0804">Transcription</keyword>
<name>A0ABQ5URS6_9HYPH</name>
<dbReference type="PROSITE" id="PS50987">
    <property type="entry name" value="HTH_ARSR_2"/>
    <property type="match status" value="1"/>
</dbReference>
<accession>A0ABQ5URS6</accession>
<dbReference type="PRINTS" id="PR00778">
    <property type="entry name" value="HTHARSR"/>
</dbReference>
<reference evidence="5" key="1">
    <citation type="journal article" date="2014" name="Int. J. Syst. Evol. Microbiol.">
        <title>Complete genome of a new Firmicutes species belonging to the dominant human colonic microbiota ('Ruminococcus bicirculans') reveals two chromosomes and a selective capacity to utilize plant glucans.</title>
        <authorList>
            <consortium name="NISC Comparative Sequencing Program"/>
            <person name="Wegmann U."/>
            <person name="Louis P."/>
            <person name="Goesmann A."/>
            <person name="Henrissat B."/>
            <person name="Duncan S.H."/>
            <person name="Flint H.J."/>
        </authorList>
    </citation>
    <scope>NUCLEOTIDE SEQUENCE</scope>
    <source>
        <strain evidence="5">NBRC 107169</strain>
    </source>
</reference>
<reference evidence="5" key="2">
    <citation type="submission" date="2023-01" db="EMBL/GenBank/DDBJ databases">
        <title>Draft genome sequence of Maritalea porphyrae strain NBRC 107169.</title>
        <authorList>
            <person name="Sun Q."/>
            <person name="Mori K."/>
        </authorList>
    </citation>
    <scope>NUCLEOTIDE SEQUENCE</scope>
    <source>
        <strain evidence="5">NBRC 107169</strain>
    </source>
</reference>
<keyword evidence="6" id="KW-1185">Reference proteome</keyword>
<feature type="domain" description="HTH arsR-type" evidence="4">
    <location>
        <begin position="6"/>
        <end position="99"/>
    </location>
</feature>
<dbReference type="Proteomes" id="UP001161405">
    <property type="component" value="Unassembled WGS sequence"/>
</dbReference>
<dbReference type="InterPro" id="IPR011991">
    <property type="entry name" value="ArsR-like_HTH"/>
</dbReference>
<keyword evidence="2" id="KW-0238">DNA-binding</keyword>
<dbReference type="SUPFAM" id="SSF46785">
    <property type="entry name" value="Winged helix' DNA-binding domain"/>
    <property type="match status" value="1"/>
</dbReference>
<evidence type="ECO:0000259" key="4">
    <source>
        <dbReference type="PROSITE" id="PS50987"/>
    </source>
</evidence>
<evidence type="ECO:0000256" key="3">
    <source>
        <dbReference type="ARBA" id="ARBA00023163"/>
    </source>
</evidence>
<dbReference type="CDD" id="cd00090">
    <property type="entry name" value="HTH_ARSR"/>
    <property type="match status" value="1"/>
</dbReference>
<dbReference type="NCBIfam" id="NF033788">
    <property type="entry name" value="HTH_metalloreg"/>
    <property type="match status" value="1"/>
</dbReference>
<protein>
    <submittedName>
        <fullName evidence="5">Transcriptional regulator</fullName>
    </submittedName>
</protein>
<gene>
    <name evidence="5" type="primary">hlyU</name>
    <name evidence="5" type="ORF">GCM10007879_22300</name>
</gene>
<sequence>MNIEELEKNADQAAELLGAMANAKRLAILCNLVGCEKPVTELVELVGLSQPALSQHLGKLRALRLVTTRRQGNVIHYSLASAEVESVLETLHDIYCAPKA</sequence>
<evidence type="ECO:0000256" key="1">
    <source>
        <dbReference type="ARBA" id="ARBA00023015"/>
    </source>
</evidence>
<dbReference type="InterPro" id="IPR036390">
    <property type="entry name" value="WH_DNA-bd_sf"/>
</dbReference>
<dbReference type="InterPro" id="IPR001845">
    <property type="entry name" value="HTH_ArsR_DNA-bd_dom"/>
</dbReference>
<dbReference type="PANTHER" id="PTHR43132">
    <property type="entry name" value="ARSENICAL RESISTANCE OPERON REPRESSOR ARSR-RELATED"/>
    <property type="match status" value="1"/>
</dbReference>
<dbReference type="EMBL" id="BSNI01000002">
    <property type="protein sequence ID" value="GLQ17981.1"/>
    <property type="molecule type" value="Genomic_DNA"/>
</dbReference>
<dbReference type="Gene3D" id="1.10.10.10">
    <property type="entry name" value="Winged helix-like DNA-binding domain superfamily/Winged helix DNA-binding domain"/>
    <property type="match status" value="1"/>
</dbReference>
<dbReference type="InterPro" id="IPR051011">
    <property type="entry name" value="Metal_resp_trans_reg"/>
</dbReference>
<comment type="caution">
    <text evidence="5">The sequence shown here is derived from an EMBL/GenBank/DDBJ whole genome shotgun (WGS) entry which is preliminary data.</text>
</comment>
<evidence type="ECO:0000313" key="6">
    <source>
        <dbReference type="Proteomes" id="UP001161405"/>
    </source>
</evidence>
<dbReference type="Pfam" id="PF01022">
    <property type="entry name" value="HTH_5"/>
    <property type="match status" value="1"/>
</dbReference>